<dbReference type="SUPFAM" id="SSF81383">
    <property type="entry name" value="F-box domain"/>
    <property type="match status" value="1"/>
</dbReference>
<evidence type="ECO:0000313" key="3">
    <source>
        <dbReference type="Proteomes" id="UP000186817"/>
    </source>
</evidence>
<feature type="region of interest" description="Disordered" evidence="1">
    <location>
        <begin position="337"/>
        <end position="375"/>
    </location>
</feature>
<protein>
    <submittedName>
        <fullName evidence="2">Uncharacterized protein</fullName>
    </submittedName>
</protein>
<sequence length="519" mass="56813">MAGLLEENCSACAWCGWCELPPALLSSVFVHLDVAALCAAAATAAPWNCAALPEVWESALLSPQVPPEEPGTYTTVFTREGLQAAQIPPGFDTRLSGWQQDSALQCLMSKYSPRALAHFVRRFHSGVEAEALRLDRSCAHLALEVLNFFPDPVWAAICLTDDPADALEGNLNQATICLRGFRHTTSCLDEPGLSKAGSLVVCTLFLGGSSVDLIRCPGFSRMEVGEHLLRGSYVGDPMLRFVLASSLSVGCAKLESLLDLTSRGDTGPEVLIPTTRGSHYAMEPWQWEERGAPMDGAGHELQLAEEGEGPAAIWLDAGVLDPSEALEVNFRNILEESTADKPVEEPRAKSTVKKSQSQVSEALQPPSFSRRRPTPGETAVAFLPYAASEVSSLQSGWRQDYWTEPSPLFTQGLLSQDVRYATECSPCKCVIKEAALPPSGDRQNAQELQQQQRLRWLDSLIKQEEEGLPFQRHSMSKVNARVFPEKLLNQHPWSHKWLPGRDCAQLQPLVKAKERAAAT</sequence>
<keyword evidence="3" id="KW-1185">Reference proteome</keyword>
<dbReference type="EMBL" id="LSRX01000146">
    <property type="protein sequence ID" value="OLQ07172.1"/>
    <property type="molecule type" value="Genomic_DNA"/>
</dbReference>
<gene>
    <name evidence="2" type="ORF">AK812_SmicGene9510</name>
</gene>
<feature type="compositionally biased region" description="Basic and acidic residues" evidence="1">
    <location>
        <begin position="338"/>
        <end position="348"/>
    </location>
</feature>
<comment type="caution">
    <text evidence="2">The sequence shown here is derived from an EMBL/GenBank/DDBJ whole genome shotgun (WGS) entry which is preliminary data.</text>
</comment>
<proteinExistence type="predicted"/>
<accession>A0A1Q9EIB7</accession>
<evidence type="ECO:0000313" key="2">
    <source>
        <dbReference type="EMBL" id="OLQ07172.1"/>
    </source>
</evidence>
<dbReference type="AlphaFoldDB" id="A0A1Q9EIB7"/>
<dbReference type="OrthoDB" id="415294at2759"/>
<reference evidence="2 3" key="1">
    <citation type="submission" date="2016-02" db="EMBL/GenBank/DDBJ databases">
        <title>Genome analysis of coral dinoflagellate symbionts highlights evolutionary adaptations to a symbiotic lifestyle.</title>
        <authorList>
            <person name="Aranda M."/>
            <person name="Li Y."/>
            <person name="Liew Y.J."/>
            <person name="Baumgarten S."/>
            <person name="Simakov O."/>
            <person name="Wilson M."/>
            <person name="Piel J."/>
            <person name="Ashoor H."/>
            <person name="Bougouffa S."/>
            <person name="Bajic V.B."/>
            <person name="Ryu T."/>
            <person name="Ravasi T."/>
            <person name="Bayer T."/>
            <person name="Micklem G."/>
            <person name="Kim H."/>
            <person name="Bhak J."/>
            <person name="Lajeunesse T.C."/>
            <person name="Voolstra C.R."/>
        </authorList>
    </citation>
    <scope>NUCLEOTIDE SEQUENCE [LARGE SCALE GENOMIC DNA]</scope>
    <source>
        <strain evidence="2 3">CCMP2467</strain>
    </source>
</reference>
<organism evidence="2 3">
    <name type="scientific">Symbiodinium microadriaticum</name>
    <name type="common">Dinoflagellate</name>
    <name type="synonym">Zooxanthella microadriatica</name>
    <dbReference type="NCBI Taxonomy" id="2951"/>
    <lineage>
        <taxon>Eukaryota</taxon>
        <taxon>Sar</taxon>
        <taxon>Alveolata</taxon>
        <taxon>Dinophyceae</taxon>
        <taxon>Suessiales</taxon>
        <taxon>Symbiodiniaceae</taxon>
        <taxon>Symbiodinium</taxon>
    </lineage>
</organism>
<dbReference type="InterPro" id="IPR036047">
    <property type="entry name" value="F-box-like_dom_sf"/>
</dbReference>
<evidence type="ECO:0000256" key="1">
    <source>
        <dbReference type="SAM" id="MobiDB-lite"/>
    </source>
</evidence>
<dbReference type="Proteomes" id="UP000186817">
    <property type="component" value="Unassembled WGS sequence"/>
</dbReference>
<name>A0A1Q9EIB7_SYMMI</name>